<dbReference type="GO" id="GO:0000145">
    <property type="term" value="C:exocyst"/>
    <property type="evidence" value="ECO:0007669"/>
    <property type="project" value="InterPro"/>
</dbReference>
<evidence type="ECO:0000313" key="3">
    <source>
        <dbReference type="Proteomes" id="UP001152320"/>
    </source>
</evidence>
<dbReference type="PANTHER" id="PTHR21292:SF1">
    <property type="entry name" value="EXOCYST COMPLEX COMPONENT 3"/>
    <property type="match status" value="1"/>
</dbReference>
<gene>
    <name evidence="2" type="ORF">HOLleu_40453</name>
</gene>
<dbReference type="GO" id="GO:0006887">
    <property type="term" value="P:exocytosis"/>
    <property type="evidence" value="ECO:0007669"/>
    <property type="project" value="InterPro"/>
</dbReference>
<dbReference type="PANTHER" id="PTHR21292">
    <property type="entry name" value="EXOCYST COMPLEX COMPONENT SEC6-RELATED"/>
    <property type="match status" value="1"/>
</dbReference>
<evidence type="ECO:0000313" key="2">
    <source>
        <dbReference type="EMBL" id="KAJ8020773.1"/>
    </source>
</evidence>
<feature type="region of interest" description="Disordered" evidence="1">
    <location>
        <begin position="474"/>
        <end position="493"/>
    </location>
</feature>
<dbReference type="OrthoDB" id="10047020at2759"/>
<dbReference type="Proteomes" id="UP001152320">
    <property type="component" value="Chromosome 22"/>
</dbReference>
<accession>A0A9Q0YDM5</accession>
<evidence type="ECO:0000256" key="1">
    <source>
        <dbReference type="SAM" id="MobiDB-lite"/>
    </source>
</evidence>
<organism evidence="2 3">
    <name type="scientific">Holothuria leucospilota</name>
    <name type="common">Black long sea cucumber</name>
    <name type="synonym">Mertensiothuria leucospilota</name>
    <dbReference type="NCBI Taxonomy" id="206669"/>
    <lineage>
        <taxon>Eukaryota</taxon>
        <taxon>Metazoa</taxon>
        <taxon>Echinodermata</taxon>
        <taxon>Eleutherozoa</taxon>
        <taxon>Echinozoa</taxon>
        <taxon>Holothuroidea</taxon>
        <taxon>Aspidochirotacea</taxon>
        <taxon>Aspidochirotida</taxon>
        <taxon>Holothuriidae</taxon>
        <taxon>Holothuria</taxon>
    </lineage>
</organism>
<protein>
    <submittedName>
        <fullName evidence="2">Exocyst complex component 3</fullName>
    </submittedName>
</protein>
<dbReference type="EMBL" id="JAIZAY010000022">
    <property type="protein sequence ID" value="KAJ8020773.1"/>
    <property type="molecule type" value="Genomic_DNA"/>
</dbReference>
<dbReference type="GO" id="GO:0051601">
    <property type="term" value="P:exocyst localization"/>
    <property type="evidence" value="ECO:0007669"/>
    <property type="project" value="TreeGrafter"/>
</dbReference>
<dbReference type="GO" id="GO:0000149">
    <property type="term" value="F:SNARE binding"/>
    <property type="evidence" value="ECO:0007669"/>
    <property type="project" value="TreeGrafter"/>
</dbReference>
<sequence length="493" mass="57459">MQSQLDGVKTGLTQLNGALSGIKEIRQWIKEVDEMYVECSELTSKLGGVKVVANEHSQLAAAVENLKHIFTVPENIRQTEEHINNENYLLAHKGLMELESSRDDLFYELHKNPSNNPSDDILLKKYFEKVEALSEMLFRQIKSLLLQLLNAVQTQPALVVTCLRIIEREERLDRKFAERKKMSGFDAPGRPKEWKKQAFEILKKSATSRIEGSQLEDRSEERMWLVRHLELIRQNVFSDLRIVKHICTPCFPPDYKIFTTYVRIYHDALQKHLEEQIESGLEQNEIINLLTWLSEYSGPTCLGHPDLELKTSNIPALLSAKTVDRLQQDFMQTLHSNIQIWMSNALDSDFKDWHQDAEPDAGSDGYYQTQLPVIIFQMIEQNLQVSNQISKDLTSKVVLICVEELQDFVDIYRKKIQEYKKEHSVDRRTPQYFFQYLVAIANNFHKFKDYAQELESGIQEVRLSNLKFETTSSTSKRRFGRHNTFQRSPCRIQ</sequence>
<name>A0A9Q0YDM5_HOLLE</name>
<dbReference type="Pfam" id="PF06046">
    <property type="entry name" value="Sec6"/>
    <property type="match status" value="1"/>
</dbReference>
<comment type="caution">
    <text evidence="2">The sequence shown here is derived from an EMBL/GenBank/DDBJ whole genome shotgun (WGS) entry which is preliminary data.</text>
</comment>
<dbReference type="AlphaFoldDB" id="A0A9Q0YDM5"/>
<keyword evidence="3" id="KW-1185">Reference proteome</keyword>
<dbReference type="Gene3D" id="1.10.357.50">
    <property type="match status" value="1"/>
</dbReference>
<reference evidence="2" key="1">
    <citation type="submission" date="2021-10" db="EMBL/GenBank/DDBJ databases">
        <title>Tropical sea cucumber genome reveals ecological adaptation and Cuvierian tubules defense mechanism.</title>
        <authorList>
            <person name="Chen T."/>
        </authorList>
    </citation>
    <scope>NUCLEOTIDE SEQUENCE</scope>
    <source>
        <strain evidence="2">Nanhai2018</strain>
        <tissue evidence="2">Muscle</tissue>
    </source>
</reference>
<proteinExistence type="predicted"/>
<dbReference type="InterPro" id="IPR010326">
    <property type="entry name" value="EXOC3/Sec6"/>
</dbReference>